<organism evidence="1 2">
    <name type="scientific">Dermacentor silvarum</name>
    <name type="common">Tick</name>
    <dbReference type="NCBI Taxonomy" id="543639"/>
    <lineage>
        <taxon>Eukaryota</taxon>
        <taxon>Metazoa</taxon>
        <taxon>Ecdysozoa</taxon>
        <taxon>Arthropoda</taxon>
        <taxon>Chelicerata</taxon>
        <taxon>Arachnida</taxon>
        <taxon>Acari</taxon>
        <taxon>Parasitiformes</taxon>
        <taxon>Ixodida</taxon>
        <taxon>Ixodoidea</taxon>
        <taxon>Ixodidae</taxon>
        <taxon>Rhipicephalinae</taxon>
        <taxon>Dermacentor</taxon>
    </lineage>
</organism>
<evidence type="ECO:0000313" key="2">
    <source>
        <dbReference type="Proteomes" id="UP000821865"/>
    </source>
</evidence>
<evidence type="ECO:0000313" key="1">
    <source>
        <dbReference type="EMBL" id="KAH7950527.1"/>
    </source>
</evidence>
<accession>A0ACB8CU39</accession>
<dbReference type="EMBL" id="CM023474">
    <property type="protein sequence ID" value="KAH7950527.1"/>
    <property type="molecule type" value="Genomic_DNA"/>
</dbReference>
<proteinExistence type="predicted"/>
<dbReference type="Proteomes" id="UP000821865">
    <property type="component" value="Chromosome 5"/>
</dbReference>
<keyword evidence="2" id="KW-1185">Reference proteome</keyword>
<reference evidence="1" key="1">
    <citation type="submission" date="2020-05" db="EMBL/GenBank/DDBJ databases">
        <title>Large-scale comparative analyses of tick genomes elucidate their genetic diversity and vector capacities.</title>
        <authorList>
            <person name="Jia N."/>
            <person name="Wang J."/>
            <person name="Shi W."/>
            <person name="Du L."/>
            <person name="Sun Y."/>
            <person name="Zhan W."/>
            <person name="Jiang J."/>
            <person name="Wang Q."/>
            <person name="Zhang B."/>
            <person name="Ji P."/>
            <person name="Sakyi L.B."/>
            <person name="Cui X."/>
            <person name="Yuan T."/>
            <person name="Jiang B."/>
            <person name="Yang W."/>
            <person name="Lam T.T.-Y."/>
            <person name="Chang Q."/>
            <person name="Ding S."/>
            <person name="Wang X."/>
            <person name="Zhu J."/>
            <person name="Ruan X."/>
            <person name="Zhao L."/>
            <person name="Wei J."/>
            <person name="Que T."/>
            <person name="Du C."/>
            <person name="Cheng J."/>
            <person name="Dai P."/>
            <person name="Han X."/>
            <person name="Huang E."/>
            <person name="Gao Y."/>
            <person name="Liu J."/>
            <person name="Shao H."/>
            <person name="Ye R."/>
            <person name="Li L."/>
            <person name="Wei W."/>
            <person name="Wang X."/>
            <person name="Wang C."/>
            <person name="Yang T."/>
            <person name="Huo Q."/>
            <person name="Li W."/>
            <person name="Guo W."/>
            <person name="Chen H."/>
            <person name="Zhou L."/>
            <person name="Ni X."/>
            <person name="Tian J."/>
            <person name="Zhou Y."/>
            <person name="Sheng Y."/>
            <person name="Liu T."/>
            <person name="Pan Y."/>
            <person name="Xia L."/>
            <person name="Li J."/>
            <person name="Zhao F."/>
            <person name="Cao W."/>
        </authorList>
    </citation>
    <scope>NUCLEOTIDE SEQUENCE</scope>
    <source>
        <strain evidence="1">Dsil-2018</strain>
    </source>
</reference>
<sequence>MDKEVYLQTFRAFVVKKNRSRYIREILDGGSQRSFITEDLAEKLQLQILGETRIAFNTFGNASPSSAEIRKVVEVPLRSQQCSDIHIVQAITVPVICHDNAAPTADNFIQKLRREGKFFADDKNFLEAETDNSTC</sequence>
<comment type="caution">
    <text evidence="1">The sequence shown here is derived from an EMBL/GenBank/DDBJ whole genome shotgun (WGS) entry which is preliminary data.</text>
</comment>
<protein>
    <submittedName>
        <fullName evidence="1">Uncharacterized protein</fullName>
    </submittedName>
</protein>
<name>A0ACB8CU39_DERSI</name>
<gene>
    <name evidence="1" type="ORF">HPB49_025093</name>
</gene>